<feature type="disulfide bond" evidence="32">
    <location>
        <begin position="223"/>
        <end position="252"/>
    </location>
</feature>
<keyword evidence="18 32" id="KW-0946">Virion</keyword>
<evidence type="ECO:0000256" key="7">
    <source>
        <dbReference type="ARBA" id="ARBA00022506"/>
    </source>
</evidence>
<keyword evidence="30 32" id="KW-0449">Lipoprotein</keyword>
<feature type="domain" description="Human immunodeficiency virus 1 envelope glycoprotein Gp120" evidence="34">
    <location>
        <begin position="33"/>
        <end position="510"/>
    </location>
</feature>
<comment type="domain">
    <text evidence="32">The CD4-binding region is targeted by the antibody b12.</text>
</comment>
<dbReference type="Gene3D" id="1.10.287.210">
    <property type="match status" value="1"/>
</dbReference>
<comment type="subcellular location">
    <molecule>Surface protein gp120</molecule>
    <subcellularLocation>
        <location evidence="32">Virion membrane</location>
        <topology evidence="32">Peripheral membrane protein</topology>
    </subcellularLocation>
    <subcellularLocation>
        <location evidence="32">Host cell membrane</location>
        <topology evidence="32">Peripheral membrane protein</topology>
    </subcellularLocation>
    <subcellularLocation>
        <location evidence="32">Host endosome membrane</location>
        <topology evidence="32">Single-pass type I membrane protein</topology>
    </subcellularLocation>
    <text evidence="32">The surface protein is not anchored to the viral envelope, but associates with the extravirion surface through its binding to TM. It is probably concentrated at the site of budding and incorporated into the virions possibly by contacts between the cytoplasmic tail of Env and the N-terminus of Gag.</text>
</comment>
<comment type="similarity">
    <text evidence="32">Belongs to the HIV-1 env protein family.</text>
</comment>
<evidence type="ECO:0000259" key="34">
    <source>
        <dbReference type="Pfam" id="PF00516"/>
    </source>
</evidence>
<dbReference type="Pfam" id="PF00517">
    <property type="entry name" value="GP41"/>
    <property type="match status" value="1"/>
</dbReference>
<comment type="PTM">
    <text evidence="32">Specific enzymatic cleavages in vivo yield mature proteins. Envelope glycoproteins are synthesized as a inactive precursor that is heavily N-glycosylated and processed likely by host cell furin in the Golgi to yield the mature SU and TM proteins. The cleavage site between SU and TM requires the minimal sequence [KR]-X-[KR]-R. About 2 of the 9 disulfide bonds of gp41 are reduced by P4HB/PDI, following binding to CD4 receptor.</text>
</comment>
<keyword evidence="28 32" id="KW-0325">Glycoprotein</keyword>
<keyword evidence="11 32" id="KW-0945">Host-virus interaction</keyword>
<dbReference type="EMBL" id="MT194749">
    <property type="protein sequence ID" value="QJX37465.1"/>
    <property type="molecule type" value="Genomic_RNA"/>
</dbReference>
<feature type="lipid moiety-binding region" description="S-palmitoyl cysteine; by host" evidence="32">
    <location>
        <position position="763"/>
    </location>
</feature>
<evidence type="ECO:0000256" key="6">
    <source>
        <dbReference type="ARBA" id="ARBA00004650"/>
    </source>
</evidence>
<gene>
    <name evidence="32 37" type="primary">env</name>
</gene>
<evidence type="ECO:0000256" key="26">
    <source>
        <dbReference type="ARBA" id="ARBA00023139"/>
    </source>
</evidence>
<evidence type="ECO:0000256" key="2">
    <source>
        <dbReference type="ARBA" id="ARBA00004433"/>
    </source>
</evidence>
<dbReference type="GO" id="GO:0019062">
    <property type="term" value="P:virion attachment to host cell"/>
    <property type="evidence" value="ECO:0007669"/>
    <property type="project" value="UniProtKB-UniRule"/>
</dbReference>
<feature type="coiled-coil region" evidence="32">
    <location>
        <begin position="632"/>
        <end position="666"/>
    </location>
</feature>
<feature type="domain" description="Retroviral envelope protein GP41-like" evidence="35">
    <location>
        <begin position="529"/>
        <end position="719"/>
    </location>
</feature>
<evidence type="ECO:0000256" key="30">
    <source>
        <dbReference type="ARBA" id="ARBA00023288"/>
    </source>
</evidence>
<evidence type="ECO:0000256" key="33">
    <source>
        <dbReference type="RuleBase" id="RU363095"/>
    </source>
</evidence>
<evidence type="ECO:0000256" key="22">
    <source>
        <dbReference type="ARBA" id="ARBA00022989"/>
    </source>
</evidence>
<keyword evidence="23 32" id="KW-1039">Host endosome</keyword>
<comment type="domain">
    <text evidence="32">The membrane proximal external region (MPER) present in gp41 is a tryptophan-rich region recognized by the antibodies 2F5, Z13, and 4E10. MPER seems to play a role in fusion.</text>
</comment>
<evidence type="ECO:0000256" key="18">
    <source>
        <dbReference type="ARBA" id="ARBA00022844"/>
    </source>
</evidence>
<evidence type="ECO:0000256" key="5">
    <source>
        <dbReference type="ARBA" id="ARBA00004578"/>
    </source>
</evidence>
<evidence type="ECO:0000256" key="11">
    <source>
        <dbReference type="ARBA" id="ARBA00022581"/>
    </source>
</evidence>
<dbReference type="EMBL" id="MT194741">
    <property type="protein sequence ID" value="QJX37393.1"/>
    <property type="molecule type" value="Genomic_RNA"/>
</dbReference>
<evidence type="ECO:0000256" key="29">
    <source>
        <dbReference type="ARBA" id="ARBA00023280"/>
    </source>
</evidence>
<keyword evidence="25 32" id="KW-0472">Membrane</keyword>
<dbReference type="GO" id="GO:0044175">
    <property type="term" value="C:host cell endosome membrane"/>
    <property type="evidence" value="ECO:0007669"/>
    <property type="project" value="UniProtKB-SubCell"/>
</dbReference>
<comment type="caution">
    <text evidence="32 33">Lacks conserved residue(s) required for the propagation of feature annotation.</text>
</comment>
<evidence type="ECO:0000256" key="24">
    <source>
        <dbReference type="ARBA" id="ARBA00023054"/>
    </source>
</evidence>
<accession>A0A6M6APW2</accession>
<dbReference type="GO" id="GO:1903908">
    <property type="term" value="P:positive regulation of plasma membrane raft polarization"/>
    <property type="evidence" value="ECO:0007669"/>
    <property type="project" value="UniProtKB-UniRule"/>
</dbReference>
<comment type="domain">
    <text evidence="32">The YXXL motif is involved in determining the exact site of viral release at the surface of infected mononuclear cells and promotes endocytosis. YXXL and di-leucine endocytosis motifs interact directly or indirectly with the clathrin adapter complexes, opperate independently, and their activities are not additive.</text>
</comment>
<dbReference type="FunFam" id="1.10.287.210:FF:000001">
    <property type="entry name" value="Envelope glycoprotein gp160"/>
    <property type="match status" value="1"/>
</dbReference>
<sequence>MRVRGILRNWQQWWTWGILGFWMVMICSVMGNLWVTVYYGVPVWREAKTTLFCASDAKAYEKEVHNVWATHACVPTDPNPQEIVLENVTEDFNMWKNDMVEQMHEDIISLWDQSLKPCVKLTPLCVTLNCTNITATSNDTFTSNSNVTYNDSMRAEMQNCSFNTTTEIRDKERKEYALFYRLDIVELDTEKNNNMYRLINCNTSTLTQACPKVTFEPIPIHYCAPAGFAILKCNNKTFNGTGPCHNVSTVQCTHGIKPVVSTQLLLNGSLAEEEIVIRSENLTNNAKTIIVHLNESVNIVCTRPNNNTRKSIRIGPGQAFFATGDIIGNPRKAHCNISEGQWNKTIGMVALELKKLFNKTISFQPHSGGDLEIITHSFNCGGEFFYCNTSQLFNSNNTENINSNSSKNATITLQCKIRQIINMWQRVGRAMYAPPIAGNITCSSNITGILLTRDGGKSNHSNSTEIFRPAGGDMKDNWRSELYKYKVVEIKPLGIAPTEAKRRVVEREKRAVGIGAVFLGFLGAAGSTMGAASITLTVQARQLLSGIVQQQSNLLRAIEAQHHLLQLTVWGIKQLQARVLAIERYLKDQQLLGIWGCSGKLICTTNVPWNSSWSNKNLSYIWDNMTWMQWDREVSNYTNTIYQLLEESQNQQEKNEKDLLALDSWNSLWSWFDITKWLWYIRIFIMIVGGLIGLRIIFAVLSIVNRVRQGYSPLSFQTLTPNPGGPDRLGRIEEEGGEQDKGRSIRLVSGFLALAWDDLRSLCLFSYHRLRDFILVAARVVELLGRRGWEALKYLGNLIQYWGLELKKSAISLLDTIAIIVAEGTDRIIEVVQGVVRAIYNIPRRIRQGFEAALQ</sequence>
<feature type="short sequence motif" description="YXXL motif; contains endocytosis signal" evidence="32">
    <location>
        <begin position="711"/>
        <end position="714"/>
    </location>
</feature>
<organismHost>
    <name type="scientific">Homo sapiens</name>
    <name type="common">Human</name>
    <dbReference type="NCBI Taxonomy" id="9606"/>
</organismHost>
<comment type="function">
    <text evidence="32">Transmembrane protein gp41: Acts as a class I viral fusion protein. Under the current model, the protein has at least 3 conformational states: pre-fusion native state, pre-hairpin intermediate state, and post-fusion hairpin state. During fusion of viral and target intracellular membranes, the coiled coil regions (heptad repeats) assume a trimer-of-hairpins structure, positioning the fusion peptide in close proximity to the C-terminal region of the ectodomain. The formation of this structure appears to drive apposition and subsequent fusion of viral and target cell membranes. Complete fusion occurs in host cell endosomes and is dynamin-dependent, however some lipid transfer might occur at the plasma membrane. The virus undergoes clathrin-dependent internalization long before endosomal fusion, thus minimizing the surface exposure of conserved viral epitopes during fusion and reducing the efficacy of inhibitors targeting these epitopes. Membranes fusion leads to delivery of the nucleocapsid into the cytoplasm.</text>
</comment>
<keyword evidence="22 32" id="KW-1133">Transmembrane helix</keyword>
<dbReference type="Pfam" id="PF00516">
    <property type="entry name" value="GP120"/>
    <property type="match status" value="1"/>
</dbReference>
<comment type="miscellaneous">
    <text evidence="32">Inhibitors targeting HIV-1 viral envelope proteins are used as antiretroviral drugs. Attachment of virions to the cell surface via non-specific interactions and CD4 binding can be blocked by inhibitors that include cyanovirin-N, cyclotriazadisulfonamide analogs, PRO 2000, TNX 355 and PRO 542. In addition, BMS 806 can block CD4-induced conformational changes. Env interactions with the coreceptor molecules can be targeted by CCR5 antagonists including SCH-D, maraviroc (UK 427857) and aplaviroc (GW 873140), and the CXCR4 antagonist AMD 070. Fusion of viral and cellular membranes can be inhibited by peptides such as enfuvirtide and tifuvirtide (T 1249). Resistance to inhibitors associated with mutations in Env are observed. Most of the time, single mutations confer only a modest reduction in drug susceptibility. Combination of several mutations is usually required to develop a high-level drug resistance.</text>
</comment>
<keyword evidence="21 32" id="KW-1164">Virus endocytosis by host</keyword>
<keyword evidence="16 32" id="KW-0732">Signal</keyword>
<keyword evidence="7 32" id="KW-1168">Fusion of virus membrane with host membrane</keyword>
<feature type="transmembrane region" description="Helical" evidence="33">
    <location>
        <begin position="677"/>
        <end position="704"/>
    </location>
</feature>
<comment type="miscellaneous">
    <text evidence="32">HIV-1 lineages are divided in three main groups, M (for Major), O (for Outlier), and N (for New, or Non-M, Non-O). The vast majority of strains found worldwide belong to the group M. Group O seems to be endemic to and largely confined to Cameroon and neighboring countries in West Central Africa, where these viruses represent a small minority of HIV-1 strains. The group N is represented by a limited number of isolates from Cameroonian persons. The group M is further subdivided in 9 clades or subtypes (A to D, F to H, J and K).</text>
</comment>
<feature type="chain" id="PRO_5042634336" description="Envelope glycoprotein gp160" evidence="32">
    <location>
        <begin position="32"/>
        <end position="855"/>
    </location>
</feature>
<dbReference type="Gene3D" id="1.20.5.490">
    <property type="entry name" value="Single helix bin"/>
    <property type="match status" value="1"/>
</dbReference>
<comment type="subunit">
    <text evidence="32">The mature envelope protein (Env) consists of a homotrimer of non-covalently associated gp120-gp41 heterodimers. The resulting complex protrudes from the virus surface as a spike. There seems to be as few as 10 spikes on the average virion. Surface protein gp120 interacts with host CD4, CCR5 and CXCR4. Gp120 also interacts with the C-type lectins CD209/DC-SIGN and CLEC4M/DC-SIGNR (collectively referred to as DC-SIGN(R)). Gp120 and gp41 interact with GalCer. Gp120 interacts with host ITGA4/ITGB7 complex; on CD4+ T-cells, this interaction results in rapid activation of integrin ITGAL/LFA-1, which facilitates efficient cell-to-cell spreading of HIV-1. Gp120 interacts with cell-associated heparan sulfate; this interaction increases virus infectivity on permissive cells and may be involved in infection of CD4- cells.</text>
</comment>
<feature type="region of interest" description="MPER; binding to GalCer" evidence="32">
    <location>
        <begin position="661"/>
        <end position="682"/>
    </location>
</feature>
<comment type="PTM">
    <text evidence="32">Highly glycosylated by host. The high number of glycan on the protein is reffered to as 'glycan shield' because it contributes to hide protein sequence from adaptive immune system.</text>
</comment>
<evidence type="ECO:0000256" key="9">
    <source>
        <dbReference type="ARBA" id="ARBA00022511"/>
    </source>
</evidence>
<evidence type="ECO:0000256" key="19">
    <source>
        <dbReference type="ARBA" id="ARBA00022870"/>
    </source>
</evidence>
<evidence type="ECO:0000256" key="27">
    <source>
        <dbReference type="ARBA" id="ARBA00023157"/>
    </source>
</evidence>
<evidence type="ECO:0000256" key="23">
    <source>
        <dbReference type="ARBA" id="ARBA00023046"/>
    </source>
</evidence>
<evidence type="ECO:0000256" key="28">
    <source>
        <dbReference type="ARBA" id="ARBA00023180"/>
    </source>
</evidence>
<keyword evidence="31 32" id="KW-1160">Virus entry into host cell</keyword>
<evidence type="ECO:0000256" key="1">
    <source>
        <dbReference type="ARBA" id="ARBA00004402"/>
    </source>
</evidence>
<evidence type="ECO:0000256" key="8">
    <source>
        <dbReference type="ARBA" id="ARBA00022510"/>
    </source>
</evidence>
<feature type="site" description="Cleavage; by host furin" evidence="32">
    <location>
        <begin position="510"/>
        <end position="511"/>
    </location>
</feature>
<dbReference type="InterPro" id="IPR000777">
    <property type="entry name" value="HIV1_Gp120"/>
</dbReference>
<dbReference type="SUPFAM" id="SSF58069">
    <property type="entry name" value="Virus ectodomain"/>
    <property type="match status" value="1"/>
</dbReference>
<organism evidence="37">
    <name type="scientific">Human immunodeficiency virus type 1</name>
    <name type="common">HIV-1</name>
    <dbReference type="NCBI Taxonomy" id="11676"/>
    <lineage>
        <taxon>Viruses</taxon>
        <taxon>Riboviria</taxon>
        <taxon>Pararnavirae</taxon>
        <taxon>Artverviricota</taxon>
        <taxon>Revtraviricetes</taxon>
        <taxon>Ortervirales</taxon>
        <taxon>Retroviridae</taxon>
        <taxon>Orthoretrovirinae</taxon>
        <taxon>Lentivirus</taxon>
        <taxon>Lentivirus humimdef1</taxon>
    </lineage>
</organism>
<dbReference type="FunFam" id="2.170.40.20:FF:000003">
    <property type="entry name" value="Envelope glycoprotein gp160"/>
    <property type="match status" value="1"/>
</dbReference>
<comment type="function">
    <text evidence="32">Envelope glycoprotein gp160: Oligomerizes in the host endoplasmic reticulum into predominantly trimers. In a second time, gp160 transits in the host Golgi, where glycosylation is completed. The precursor is then proteolytically cleaved in the trans-Golgi and thereby activated by cellular furin or furin-like proteases to produce gp120 and gp41.</text>
</comment>
<dbReference type="CDD" id="cd09909">
    <property type="entry name" value="HIV-1-like_HR1-HR2"/>
    <property type="match status" value="1"/>
</dbReference>
<evidence type="ECO:0000256" key="13">
    <source>
        <dbReference type="ARBA" id="ARBA00022685"/>
    </source>
</evidence>
<evidence type="ECO:0000256" key="15">
    <source>
        <dbReference type="ARBA" id="ARBA00022703"/>
    </source>
</evidence>
<keyword evidence="12 32" id="KW-1162">Viral penetration into host cytoplasm</keyword>
<dbReference type="SUPFAM" id="SSF56502">
    <property type="entry name" value="gp120 core"/>
    <property type="match status" value="2"/>
</dbReference>
<feature type="region of interest" description="Immunosuppression" evidence="32">
    <location>
        <begin position="573"/>
        <end position="591"/>
    </location>
</feature>
<evidence type="ECO:0000259" key="35">
    <source>
        <dbReference type="Pfam" id="PF00517"/>
    </source>
</evidence>
<evidence type="ECO:0000256" key="3">
    <source>
        <dbReference type="ARBA" id="ARBA00004505"/>
    </source>
</evidence>
<keyword evidence="14 32" id="KW-0812">Transmembrane</keyword>
<keyword evidence="20 32" id="KW-0261">Viral envelope protein</keyword>
<keyword evidence="26 32" id="KW-0564">Palmitate</keyword>
<dbReference type="GO" id="GO:0055036">
    <property type="term" value="C:virion membrane"/>
    <property type="evidence" value="ECO:0007669"/>
    <property type="project" value="UniProtKB-SubCell"/>
</dbReference>
<keyword evidence="8 32" id="KW-1170">Fusion of virus membrane with host endosomal membrane</keyword>
<keyword evidence="9 32" id="KW-1032">Host cell membrane</keyword>
<evidence type="ECO:0000256" key="4">
    <source>
        <dbReference type="ARBA" id="ARBA00004563"/>
    </source>
</evidence>
<feature type="disulfide bond" evidence="32">
    <location>
        <begin position="597"/>
        <end position="603"/>
    </location>
</feature>
<evidence type="ECO:0000256" key="25">
    <source>
        <dbReference type="ARBA" id="ARBA00023136"/>
    </source>
</evidence>
<dbReference type="GO" id="GO:0052031">
    <property type="term" value="P:symbiont-mediated perturbation of host defense response"/>
    <property type="evidence" value="ECO:0007669"/>
    <property type="project" value="UniProtKB-UniRule"/>
</dbReference>
<dbReference type="GO" id="GO:0016020">
    <property type="term" value="C:membrane"/>
    <property type="evidence" value="ECO:0007669"/>
    <property type="project" value="UniProtKB-UniRule"/>
</dbReference>
<protein>
    <recommendedName>
        <fullName evidence="32">Envelope glycoprotein gp160</fullName>
    </recommendedName>
    <alternativeName>
        <fullName evidence="32">Env polyprotein</fullName>
    </alternativeName>
    <component>
        <recommendedName>
            <fullName evidence="32">Surface protein gp120</fullName>
            <shortName evidence="32">SU</shortName>
        </recommendedName>
        <alternativeName>
            <fullName evidence="32">Glycoprotein 120</fullName>
            <shortName evidence="32">gp120</shortName>
        </alternativeName>
    </component>
    <component>
        <recommendedName>
            <fullName evidence="32">Transmembrane protein gp41</fullName>
            <shortName evidence="32">TM</shortName>
        </recommendedName>
        <alternativeName>
            <fullName evidence="32">Glycoprotein 41</fullName>
            <shortName evidence="32">gp41</shortName>
        </alternativeName>
    </component>
</protein>
<feature type="transmembrane region" description="Helical" evidence="33">
    <location>
        <begin position="20"/>
        <end position="41"/>
    </location>
</feature>
<evidence type="ECO:0000256" key="31">
    <source>
        <dbReference type="ARBA" id="ARBA00023296"/>
    </source>
</evidence>
<feature type="disulfide bond" evidence="32">
    <location>
        <begin position="53"/>
        <end position="73"/>
    </location>
</feature>
<evidence type="ECO:0000256" key="20">
    <source>
        <dbReference type="ARBA" id="ARBA00022879"/>
    </source>
</evidence>
<dbReference type="InterPro" id="IPR037527">
    <property type="entry name" value="Gp160"/>
</dbReference>
<keyword evidence="15 32" id="KW-0053">Apoptosis</keyword>
<evidence type="ECO:0000256" key="32">
    <source>
        <dbReference type="HAMAP-Rule" id="MF_04083"/>
    </source>
</evidence>
<keyword evidence="29 32" id="KW-0899">Viral immunoevasion</keyword>
<comment type="PTM">
    <text evidence="32">Palmitoylation of the transmembrane protein and of Env polyprotein (prior to its proteolytic cleavage) is essential for their association with host cell membrane lipid rafts. Palmitoylation is therefore required for envelope trafficking to classical lipid rafts, but not for viral replication.</text>
</comment>
<feature type="topological domain" description="Extracellular" evidence="32">
    <location>
        <begin position="32"/>
        <end position="683"/>
    </location>
</feature>
<comment type="domain">
    <text evidence="32">Some of the most genetically diverse regions of the viral genome are present in Env. They are called variable regions 1 through 5 (V1 through V5). Coreceptor usage of gp120 is determined mainly by the primary structure of the third variable region (V3) in the outer domain of gp120. The sequence of V3 determines which coreceptor, CCR5 and/or CXCR4 (corresponding to R5/macrophage, X4/T cell and R5X4/T cell and macrophage tropism), is used to trigger the fusion potential of the Env complex, and hence which cells the virus can infect. Binding to CCR5 involves a region adjacent in addition to V3.</text>
</comment>
<keyword evidence="17 32" id="KW-1161">Viral attachment to host cell</keyword>
<reference evidence="37" key="1">
    <citation type="journal article" date="2020" name="PLoS Pathog.">
        <title>HIV-1 variants are archived throughout infection and persist in the reservoir.</title>
        <authorList>
            <person name="Brooks K."/>
            <person name="Jones B.R."/>
            <person name="Dilernia D.A."/>
            <person name="Wilkins D.J."/>
            <person name="Claiborne D.T."/>
            <person name="McInally S."/>
            <person name="Gilmour J."/>
            <person name="Kilembe W."/>
            <person name="Joy J.B."/>
            <person name="Allen S.A."/>
            <person name="Brumme Z.L."/>
            <person name="Hunter E."/>
        </authorList>
    </citation>
    <scope>NUCLEOTIDE SEQUENCE</scope>
    <source>
        <strain evidence="36">ZM1165M_16Mar2006_SC_1_N</strain>
        <strain evidence="37">ZM1165M_16Mar2006_TF_NFLG</strain>
    </source>
</reference>
<feature type="transmembrane region" description="Helical" evidence="33">
    <location>
        <begin position="511"/>
        <end position="534"/>
    </location>
</feature>
<keyword evidence="13 32" id="KW-0165">Cleavage on pair of basic residues</keyword>
<comment type="domain">
    <text evidence="32 33">The 17 amino acids long immunosuppressive region is present in many retroviral envelope proteins. Synthetic peptides derived from this relatively conserved sequence inhibit immune function in vitro and in vivo.</text>
</comment>
<feature type="region of interest" description="CD4-binding loop" evidence="32">
    <location>
        <begin position="366"/>
        <end position="376"/>
    </location>
</feature>
<comment type="subcellular location">
    <subcellularLocation>
        <location evidence="3">Host cell membrane</location>
        <topology evidence="3">Peripheral membrane protein</topology>
    </subcellularLocation>
    <subcellularLocation>
        <location evidence="1">Host cell membrane</location>
        <topology evidence="1">Single-pass type I membrane protein</topology>
    </subcellularLocation>
    <subcellularLocation>
        <location evidence="2">Host endosome membrane</location>
        <topology evidence="2">Peripheral membrane protein</topology>
    </subcellularLocation>
    <subcellularLocation>
        <location evidence="5">Host endosome membrane</location>
        <topology evidence="5">Single-pass type I membrane protein</topology>
    </subcellularLocation>
    <subcellularLocation>
        <location evidence="6">Virion membrane</location>
        <topology evidence="6">Peripheral membrane protein</topology>
    </subcellularLocation>
    <subcellularLocation>
        <location evidence="4">Virion membrane</location>
        <topology evidence="4">Single-pass type I membrane protein</topology>
    </subcellularLocation>
</comment>
<evidence type="ECO:0000256" key="12">
    <source>
        <dbReference type="ARBA" id="ARBA00022595"/>
    </source>
</evidence>
<dbReference type="GO" id="GO:0075512">
    <property type="term" value="P:clathrin-dependent endocytosis of virus by host cell"/>
    <property type="evidence" value="ECO:0007669"/>
    <property type="project" value="UniProtKB-UniRule"/>
</dbReference>
<dbReference type="GO" id="GO:1903911">
    <property type="term" value="P:positive regulation of receptor clustering"/>
    <property type="evidence" value="ECO:0007669"/>
    <property type="project" value="UniProtKB-UniRule"/>
</dbReference>
<dbReference type="InterPro" id="IPR000328">
    <property type="entry name" value="GP41-like"/>
</dbReference>
<evidence type="ECO:0000256" key="14">
    <source>
        <dbReference type="ARBA" id="ARBA00022692"/>
    </source>
</evidence>
<dbReference type="GO" id="GO:0019031">
    <property type="term" value="C:viral envelope"/>
    <property type="evidence" value="ECO:0007669"/>
    <property type="project" value="UniProtKB-KW"/>
</dbReference>
<keyword evidence="27 32" id="KW-1015">Disulfide bond</keyword>
<evidence type="ECO:0000256" key="17">
    <source>
        <dbReference type="ARBA" id="ARBA00022804"/>
    </source>
</evidence>
<dbReference type="HAMAP" id="MF_04083">
    <property type="entry name" value="HIV_ENV"/>
    <property type="match status" value="1"/>
</dbReference>
<name>A0A6M6APW2_HV1</name>
<feature type="topological domain" description="Cytoplasmic" evidence="32">
    <location>
        <begin position="705"/>
        <end position="855"/>
    </location>
</feature>
<dbReference type="GO" id="GO:0005198">
    <property type="term" value="F:structural molecule activity"/>
    <property type="evidence" value="ECO:0007669"/>
    <property type="project" value="UniProtKB-UniRule"/>
</dbReference>
<keyword evidence="10 32" id="KW-1165">Clathrin-mediated endocytosis of virus by host</keyword>
<dbReference type="FunFam" id="2.170.40.20:FF:000002">
    <property type="entry name" value="Envelope glycoprotein gp160"/>
    <property type="match status" value="1"/>
</dbReference>
<dbReference type="Gene3D" id="2.170.40.20">
    <property type="entry name" value="Human immunodeficiency virus 1, Gp160, envelope glycoprotein"/>
    <property type="match status" value="2"/>
</dbReference>
<dbReference type="GO" id="GO:0039654">
    <property type="term" value="P:fusion of virus membrane with host endosome membrane"/>
    <property type="evidence" value="ECO:0007669"/>
    <property type="project" value="UniProtKB-UniRule"/>
</dbReference>
<proteinExistence type="inferred from homology"/>
<comment type="subcellular location">
    <molecule>Transmembrane protein gp41</molecule>
    <subcellularLocation>
        <location evidence="32">Virion membrane</location>
        <topology evidence="32">Single-pass type I membrane protein</topology>
    </subcellularLocation>
    <subcellularLocation>
        <location evidence="32">Host cell membrane</location>
        <topology evidence="32">Single-pass type I membrane protein</topology>
    </subcellularLocation>
    <subcellularLocation>
        <location evidence="32">Host endosome membrane</location>
        <topology evidence="32">Single-pass type I membrane protein</topology>
    </subcellularLocation>
    <text evidence="32">It is probably concentrated at the site of budding and incorporated into the virions possibly by contacts between the cytoplasmic tail of Env and the N-terminus of Gag.</text>
</comment>
<feature type="chain" id="PRO_5042634339" description="Transmembrane protein gp41" evidence="32">
    <location>
        <begin position="511"/>
        <end position="855"/>
    </location>
</feature>
<feature type="disulfide bond" evidence="32">
    <location>
        <begin position="233"/>
        <end position="244"/>
    </location>
</feature>
<evidence type="ECO:0000313" key="37">
    <source>
        <dbReference type="EMBL" id="QJX37465.1"/>
    </source>
</evidence>
<dbReference type="GO" id="GO:0019082">
    <property type="term" value="P:viral protein processing"/>
    <property type="evidence" value="ECO:0007669"/>
    <property type="project" value="UniProtKB-UniRule"/>
</dbReference>
<keyword evidence="24 32" id="KW-0175">Coiled coil</keyword>
<keyword evidence="19 32" id="KW-1043">Host membrane</keyword>
<evidence type="ECO:0000256" key="10">
    <source>
        <dbReference type="ARBA" id="ARBA00022570"/>
    </source>
</evidence>
<feature type="region of interest" description="Fusion peptide" evidence="32">
    <location>
        <begin position="511"/>
        <end position="531"/>
    </location>
</feature>
<comment type="function">
    <text evidence="32">Surface protein gp120: Attaches the virus to the host lymphoid cell by binding to the primary receptor CD4. This interaction induces a structural rearrangement creating a high affinity binding site for a chemokine coreceptor like CXCR4 and/or CCR5. Acts as a ligand for CD209/DC-SIGN and CLEC4M/DC-SIGNR, which are respectively found on dendritic cells (DCs), and on endothelial cells of liver sinusoids and lymph node sinuses. These interactions allow capture of viral particles at mucosal surfaces by these cells and subsequent transmission to permissive cells. HIV subverts the migration properties of dendritic cells to gain access to CD4+ T-cells in lymph nodes. Virus transmission to permissive T-cells occurs either in trans (without DCs infection, through viral capture and transmission), or in cis (following DCs productive infection, through the usual CD4-gp120 interaction), thereby inducing a robust infection. In trans infection, bound virions remain infectious over days and it is proposed that they are not degraded, but protected in non-lysosomal acidic organelles within the DCs close to the cell membrane thus contributing to the viral infectious potential during DCs' migration from the periphery to the lymphoid tissues. On arrival at lymphoid tissues, intact virions recycle back to DCs' cell surface allowing virus transmission to CD4+ T-cells.</text>
</comment>
<evidence type="ECO:0000313" key="36">
    <source>
        <dbReference type="EMBL" id="QJX37393.1"/>
    </source>
</evidence>
<feature type="chain" id="PRO_5042634334" description="Surface protein gp120" evidence="32">
    <location>
        <begin position="32"/>
        <end position="510"/>
    </location>
</feature>
<evidence type="ECO:0000256" key="16">
    <source>
        <dbReference type="ARBA" id="ARBA00022729"/>
    </source>
</evidence>
<dbReference type="GO" id="GO:0019064">
    <property type="term" value="P:fusion of virus membrane with host plasma membrane"/>
    <property type="evidence" value="ECO:0007669"/>
    <property type="project" value="UniProtKB-UniRule"/>
</dbReference>
<dbReference type="InterPro" id="IPR036377">
    <property type="entry name" value="Gp120_core_sf"/>
</dbReference>
<evidence type="ECO:0000256" key="21">
    <source>
        <dbReference type="ARBA" id="ARBA00022890"/>
    </source>
</evidence>
<dbReference type="GO" id="GO:0020002">
    <property type="term" value="C:host cell plasma membrane"/>
    <property type="evidence" value="ECO:0007669"/>
    <property type="project" value="UniProtKB-SubCell"/>
</dbReference>